<dbReference type="InterPro" id="IPR015943">
    <property type="entry name" value="WD40/YVTN_repeat-like_dom_sf"/>
</dbReference>
<dbReference type="InterPro" id="IPR001680">
    <property type="entry name" value="WD40_rpt"/>
</dbReference>
<comment type="caution">
    <text evidence="6">The sequence shown here is derived from an EMBL/GenBank/DDBJ whole genome shotgun (WGS) entry which is preliminary data.</text>
</comment>
<gene>
    <name evidence="6" type="ORF">J8273_6055</name>
</gene>
<dbReference type="PRINTS" id="PR00320">
    <property type="entry name" value="GPROTEINBRPT"/>
</dbReference>
<dbReference type="PROSITE" id="PS00678">
    <property type="entry name" value="WD_REPEATS_1"/>
    <property type="match status" value="1"/>
</dbReference>
<feature type="repeat" description="WD" evidence="5">
    <location>
        <begin position="52"/>
        <end position="93"/>
    </location>
</feature>
<sequence>MTDRLASARNEALELKRQIEVTREKKNDTTLIDAASHVPPLARLQMKCVRKMPGHLSKVLSLHWAADSRHLLSASQDGKLLIWHAVSGNKVAIIPLKSAWVMTCAYSPNGNLVASGGLDNIVSVFPVKTRDRPILPCRELASHTGYISCIRFVSDRQLLSSSADQSVILWDLETRKKVQSFTEHSEDIMSVSMAPDNSTFVSGGLDKVARIWDLRTGRSVQHFPGHELDINAVQFFPSGLAFGTASDDSTCRIFDIRADRELVKFTDRKVNAPATSLSFSRSGRVLFAAYDDFRCIAWDTLKARRVAEFESGTRVSQLQVSPDGNGLATASWDTTVKVWV</sequence>
<name>A0A8J6E320_9EUKA</name>
<dbReference type="OrthoDB" id="10255630at2759"/>
<evidence type="ECO:0000313" key="7">
    <source>
        <dbReference type="Proteomes" id="UP000717585"/>
    </source>
</evidence>
<dbReference type="CDD" id="cd00200">
    <property type="entry name" value="WD40"/>
    <property type="match status" value="1"/>
</dbReference>
<evidence type="ECO:0000256" key="2">
    <source>
        <dbReference type="ARBA" id="ARBA00022574"/>
    </source>
</evidence>
<dbReference type="Pfam" id="PF25391">
    <property type="entry name" value="WD40_Gbeta"/>
    <property type="match status" value="1"/>
</dbReference>
<dbReference type="AlphaFoldDB" id="A0A8J6E320"/>
<dbReference type="PIRSF" id="PIRSF002394">
    <property type="entry name" value="GN-bd_beta"/>
    <property type="match status" value="1"/>
</dbReference>
<dbReference type="InterPro" id="IPR001632">
    <property type="entry name" value="WD40_G-protein_beta-like"/>
</dbReference>
<dbReference type="Gene3D" id="2.130.10.10">
    <property type="entry name" value="YVTN repeat-like/Quinoprotein amine dehydrogenase"/>
    <property type="match status" value="1"/>
</dbReference>
<feature type="repeat" description="WD" evidence="5">
    <location>
        <begin position="181"/>
        <end position="222"/>
    </location>
</feature>
<protein>
    <submittedName>
        <fullName evidence="6">Guanine nucleotide-binding protein, beta subunit</fullName>
    </submittedName>
</protein>
<keyword evidence="3" id="KW-0677">Repeat</keyword>
<dbReference type="PROSITE" id="PS50294">
    <property type="entry name" value="WD_REPEATS_REGION"/>
    <property type="match status" value="4"/>
</dbReference>
<keyword evidence="7" id="KW-1185">Reference proteome</keyword>
<dbReference type="PROSITE" id="PS50082">
    <property type="entry name" value="WD_REPEATS_2"/>
    <property type="match status" value="5"/>
</dbReference>
<proteinExistence type="inferred from homology"/>
<evidence type="ECO:0000256" key="1">
    <source>
        <dbReference type="ARBA" id="ARBA00009768"/>
    </source>
</evidence>
<feature type="repeat" description="WD" evidence="5">
    <location>
        <begin position="315"/>
        <end position="340"/>
    </location>
</feature>
<dbReference type="SMART" id="SM00320">
    <property type="entry name" value="WD40"/>
    <property type="match status" value="7"/>
</dbReference>
<dbReference type="InterPro" id="IPR019775">
    <property type="entry name" value="WD40_repeat_CS"/>
</dbReference>
<reference evidence="6" key="1">
    <citation type="submission" date="2021-05" db="EMBL/GenBank/DDBJ databases">
        <title>A free-living protist that lacks canonical eukaryotic 1 DNA replication and segregation systems.</title>
        <authorList>
            <person name="Salas-Leiva D.E."/>
            <person name="Tromer E.C."/>
            <person name="Curtis B.A."/>
            <person name="Jerlstrom-Hultqvist J."/>
            <person name="Kolisko M."/>
            <person name="Yi Z."/>
            <person name="Salas-Leiva J.S."/>
            <person name="Gallot-Lavallee L."/>
            <person name="Kops G.J.P.L."/>
            <person name="Archibald J.M."/>
            <person name="Simpson A.G.B."/>
            <person name="Roger A.J."/>
        </authorList>
    </citation>
    <scope>NUCLEOTIDE SEQUENCE</scope>
    <source>
        <strain evidence="6">BICM</strain>
    </source>
</reference>
<dbReference type="EMBL" id="JAHDYR010000036">
    <property type="protein sequence ID" value="KAG9392587.1"/>
    <property type="molecule type" value="Genomic_DNA"/>
</dbReference>
<accession>A0A8J6E320</accession>
<evidence type="ECO:0000313" key="6">
    <source>
        <dbReference type="EMBL" id="KAG9392587.1"/>
    </source>
</evidence>
<dbReference type="Proteomes" id="UP000717585">
    <property type="component" value="Unassembled WGS sequence"/>
</dbReference>
<feature type="repeat" description="WD" evidence="5">
    <location>
        <begin position="223"/>
        <end position="264"/>
    </location>
</feature>
<keyword evidence="2 5" id="KW-0853">WD repeat</keyword>
<dbReference type="PANTHER" id="PTHR19850">
    <property type="entry name" value="GUANINE NUCLEOTIDE-BINDING PROTEIN BETA G PROTEIN BETA"/>
    <property type="match status" value="1"/>
</dbReference>
<evidence type="ECO:0000256" key="5">
    <source>
        <dbReference type="PROSITE-ProRule" id="PRU00221"/>
    </source>
</evidence>
<dbReference type="GO" id="GO:0007165">
    <property type="term" value="P:signal transduction"/>
    <property type="evidence" value="ECO:0007669"/>
    <property type="project" value="UniProtKB-KW"/>
</dbReference>
<dbReference type="InterPro" id="IPR036322">
    <property type="entry name" value="WD40_repeat_dom_sf"/>
</dbReference>
<dbReference type="PRINTS" id="PR00319">
    <property type="entry name" value="GPROTEINB"/>
</dbReference>
<feature type="repeat" description="WD" evidence="5">
    <location>
        <begin position="140"/>
        <end position="180"/>
    </location>
</feature>
<dbReference type="InterPro" id="IPR016346">
    <property type="entry name" value="G-protein_beta_1-5"/>
</dbReference>
<evidence type="ECO:0000256" key="3">
    <source>
        <dbReference type="ARBA" id="ARBA00022737"/>
    </source>
</evidence>
<dbReference type="SUPFAM" id="SSF50978">
    <property type="entry name" value="WD40 repeat-like"/>
    <property type="match status" value="1"/>
</dbReference>
<organism evidence="6 7">
    <name type="scientific">Carpediemonas membranifera</name>
    <dbReference type="NCBI Taxonomy" id="201153"/>
    <lineage>
        <taxon>Eukaryota</taxon>
        <taxon>Metamonada</taxon>
        <taxon>Carpediemonas-like organisms</taxon>
        <taxon>Carpediemonas</taxon>
    </lineage>
</organism>
<evidence type="ECO:0000256" key="4">
    <source>
        <dbReference type="ARBA" id="ARBA00023224"/>
    </source>
</evidence>
<comment type="similarity">
    <text evidence="1">Belongs to the WD repeat G protein beta family.</text>
</comment>
<keyword evidence="4" id="KW-0807">Transducer</keyword>
<dbReference type="InterPro" id="IPR020472">
    <property type="entry name" value="WD40_PAC1"/>
</dbReference>